<dbReference type="AlphaFoldDB" id="A0A852ZEI0"/>
<accession>A0A852ZEI0</accession>
<dbReference type="GO" id="GO:0004316">
    <property type="term" value="F:3-oxoacyl-[acyl-carrier-protein] reductase (NADPH) activity"/>
    <property type="evidence" value="ECO:0007669"/>
    <property type="project" value="UniProtKB-EC"/>
</dbReference>
<feature type="region of interest" description="Disordered" evidence="3">
    <location>
        <begin position="1"/>
        <end position="35"/>
    </location>
</feature>
<sequence>MAEPTGTGAEEAEPMGADFPDAGSTRPGPAGAEPTDVEADAELIGAVLTGAELTGKGAIVTGGSRGIGRAIVERLALDGAEVVFTYRNDEAAATEVVAKVAAAGGVAHAVRMDLVDAAQVRALFAEAERLLTRLDIVVHNAVAVQVSERTTLALTSDGDFDVMVTANVHGAFVVLQEASRRLRDGGRIITISTLNTQVPVAANGLYQAAKGAIELLTVTASKELGGRGITANIVSPGATDTDLLRASNPPEALAAIPKMTALGRLGTPDDIANVVGFLARSEAGWLTGQNIRATGGLP</sequence>
<name>A0A852ZEI0_9ACTN</name>
<dbReference type="Pfam" id="PF13561">
    <property type="entry name" value="adh_short_C2"/>
    <property type="match status" value="1"/>
</dbReference>
<dbReference type="InterPro" id="IPR002347">
    <property type="entry name" value="SDR_fam"/>
</dbReference>
<dbReference type="RefSeq" id="WP_238341211.1">
    <property type="nucleotide sequence ID" value="NZ_BAAARR010000004.1"/>
</dbReference>
<dbReference type="PANTHER" id="PTHR48107">
    <property type="entry name" value="NADPH-DEPENDENT ALDEHYDE REDUCTASE-LIKE PROTEIN, CHLOROPLASTIC-RELATED"/>
    <property type="match status" value="1"/>
</dbReference>
<evidence type="ECO:0000256" key="1">
    <source>
        <dbReference type="ARBA" id="ARBA00006484"/>
    </source>
</evidence>
<proteinExistence type="inferred from homology"/>
<dbReference type="SUPFAM" id="SSF51735">
    <property type="entry name" value="NAD(P)-binding Rossmann-fold domains"/>
    <property type="match status" value="1"/>
</dbReference>
<dbReference type="PANTHER" id="PTHR48107:SF7">
    <property type="entry name" value="RE15974P"/>
    <property type="match status" value="1"/>
</dbReference>
<dbReference type="Proteomes" id="UP000579605">
    <property type="component" value="Unassembled WGS sequence"/>
</dbReference>
<evidence type="ECO:0000256" key="2">
    <source>
        <dbReference type="ARBA" id="ARBA00023002"/>
    </source>
</evidence>
<dbReference type="InterPro" id="IPR036291">
    <property type="entry name" value="NAD(P)-bd_dom_sf"/>
</dbReference>
<keyword evidence="2 4" id="KW-0560">Oxidoreductase</keyword>
<dbReference type="FunFam" id="3.40.50.720:FF:000084">
    <property type="entry name" value="Short-chain dehydrogenase reductase"/>
    <property type="match status" value="1"/>
</dbReference>
<keyword evidence="5" id="KW-1185">Reference proteome</keyword>
<reference evidence="4 5" key="1">
    <citation type="submission" date="2020-07" db="EMBL/GenBank/DDBJ databases">
        <title>Sequencing the genomes of 1000 actinobacteria strains.</title>
        <authorList>
            <person name="Klenk H.-P."/>
        </authorList>
    </citation>
    <scope>NUCLEOTIDE SEQUENCE [LARGE SCALE GENOMIC DNA]</scope>
    <source>
        <strain evidence="4 5">DSM 18448</strain>
    </source>
</reference>
<organism evidence="4 5">
    <name type="scientific">Actinopolymorpha rutila</name>
    <dbReference type="NCBI Taxonomy" id="446787"/>
    <lineage>
        <taxon>Bacteria</taxon>
        <taxon>Bacillati</taxon>
        <taxon>Actinomycetota</taxon>
        <taxon>Actinomycetes</taxon>
        <taxon>Propionibacteriales</taxon>
        <taxon>Actinopolymorphaceae</taxon>
        <taxon>Actinopolymorpha</taxon>
    </lineage>
</organism>
<evidence type="ECO:0000313" key="5">
    <source>
        <dbReference type="Proteomes" id="UP000579605"/>
    </source>
</evidence>
<evidence type="ECO:0000313" key="4">
    <source>
        <dbReference type="EMBL" id="NYH88069.1"/>
    </source>
</evidence>
<dbReference type="PRINTS" id="PR00081">
    <property type="entry name" value="GDHRDH"/>
</dbReference>
<gene>
    <name evidence="4" type="ORF">F4554_000707</name>
</gene>
<comment type="similarity">
    <text evidence="1">Belongs to the short-chain dehydrogenases/reductases (SDR) family.</text>
</comment>
<dbReference type="Gene3D" id="3.40.50.720">
    <property type="entry name" value="NAD(P)-binding Rossmann-like Domain"/>
    <property type="match status" value="1"/>
</dbReference>
<comment type="caution">
    <text evidence="4">The sequence shown here is derived from an EMBL/GenBank/DDBJ whole genome shotgun (WGS) entry which is preliminary data.</text>
</comment>
<dbReference type="EC" id="1.1.1.100" evidence="4"/>
<evidence type="ECO:0000256" key="3">
    <source>
        <dbReference type="SAM" id="MobiDB-lite"/>
    </source>
</evidence>
<dbReference type="EMBL" id="JACBZH010000001">
    <property type="protein sequence ID" value="NYH88069.1"/>
    <property type="molecule type" value="Genomic_DNA"/>
</dbReference>
<protein>
    <submittedName>
        <fullName evidence="4">3-oxoacyl-[acyl-carrier protein] reductase</fullName>
        <ecNumber evidence="4">1.1.1.100</ecNumber>
    </submittedName>
</protein>